<feature type="domain" description="Acetophenone carboxylase-like C-terminal" evidence="5">
    <location>
        <begin position="575"/>
        <end position="731"/>
    </location>
</feature>
<evidence type="ECO:0000313" key="6">
    <source>
        <dbReference type="EMBL" id="KAK7319466.1"/>
    </source>
</evidence>
<feature type="domain" description="Hydantoinase A/oxoprolinase" evidence="2">
    <location>
        <begin position="252"/>
        <end position="551"/>
    </location>
</feature>
<accession>A0AAN9KN12</accession>
<evidence type="ECO:0000259" key="4">
    <source>
        <dbReference type="Pfam" id="PF05378"/>
    </source>
</evidence>
<feature type="domain" description="Hydantoinase B/oxoprolinase" evidence="3">
    <location>
        <begin position="753"/>
        <end position="1276"/>
    </location>
</feature>
<keyword evidence="7" id="KW-1185">Reference proteome</keyword>
<organism evidence="6 7">
    <name type="scientific">Clitoria ternatea</name>
    <name type="common">Butterfly pea</name>
    <dbReference type="NCBI Taxonomy" id="43366"/>
    <lineage>
        <taxon>Eukaryota</taxon>
        <taxon>Viridiplantae</taxon>
        <taxon>Streptophyta</taxon>
        <taxon>Embryophyta</taxon>
        <taxon>Tracheophyta</taxon>
        <taxon>Spermatophyta</taxon>
        <taxon>Magnoliopsida</taxon>
        <taxon>eudicotyledons</taxon>
        <taxon>Gunneridae</taxon>
        <taxon>Pentapetalae</taxon>
        <taxon>rosids</taxon>
        <taxon>fabids</taxon>
        <taxon>Fabales</taxon>
        <taxon>Fabaceae</taxon>
        <taxon>Papilionoideae</taxon>
        <taxon>50 kb inversion clade</taxon>
        <taxon>NPAAA clade</taxon>
        <taxon>indigoferoid/millettioid clade</taxon>
        <taxon>Phaseoleae</taxon>
        <taxon>Clitoria</taxon>
    </lineage>
</organism>
<evidence type="ECO:0000256" key="1">
    <source>
        <dbReference type="ARBA" id="ARBA00010403"/>
    </source>
</evidence>
<dbReference type="Pfam" id="PF05378">
    <property type="entry name" value="Hydant_A_N"/>
    <property type="match status" value="1"/>
</dbReference>
<comment type="caution">
    <text evidence="6">The sequence shown here is derived from an EMBL/GenBank/DDBJ whole genome shotgun (WGS) entry which is preliminary data.</text>
</comment>
<dbReference type="Proteomes" id="UP001359559">
    <property type="component" value="Unassembled WGS sequence"/>
</dbReference>
<dbReference type="PANTHER" id="PTHR11365">
    <property type="entry name" value="5-OXOPROLINASE RELATED"/>
    <property type="match status" value="1"/>
</dbReference>
<dbReference type="GO" id="GO:0005829">
    <property type="term" value="C:cytosol"/>
    <property type="evidence" value="ECO:0007669"/>
    <property type="project" value="TreeGrafter"/>
</dbReference>
<dbReference type="GO" id="GO:0006749">
    <property type="term" value="P:glutathione metabolic process"/>
    <property type="evidence" value="ECO:0007669"/>
    <property type="project" value="TreeGrafter"/>
</dbReference>
<dbReference type="Pfam" id="PF02538">
    <property type="entry name" value="Hydantoinase_B"/>
    <property type="match status" value="1"/>
</dbReference>
<evidence type="ECO:0000259" key="2">
    <source>
        <dbReference type="Pfam" id="PF01968"/>
    </source>
</evidence>
<dbReference type="InterPro" id="IPR049517">
    <property type="entry name" value="ACX-like_C"/>
</dbReference>
<feature type="domain" description="Hydantoinase/oxoprolinase N-terminal" evidence="4">
    <location>
        <begin position="23"/>
        <end position="230"/>
    </location>
</feature>
<dbReference type="EMBL" id="JAYKXN010000001">
    <property type="protein sequence ID" value="KAK7319466.1"/>
    <property type="molecule type" value="Genomic_DNA"/>
</dbReference>
<name>A0AAN9KN12_CLITE</name>
<dbReference type="PANTHER" id="PTHR11365:SF2">
    <property type="entry name" value="5-OXOPROLINASE"/>
    <property type="match status" value="1"/>
</dbReference>
<evidence type="ECO:0008006" key="8">
    <source>
        <dbReference type="Google" id="ProtNLM"/>
    </source>
</evidence>
<protein>
    <recommendedName>
        <fullName evidence="8">5-oxoprolinase</fullName>
    </recommendedName>
</protein>
<evidence type="ECO:0000259" key="5">
    <source>
        <dbReference type="Pfam" id="PF19278"/>
    </source>
</evidence>
<dbReference type="Pfam" id="PF19278">
    <property type="entry name" value="Hydant_A_C"/>
    <property type="match status" value="1"/>
</dbReference>
<dbReference type="Pfam" id="PF01968">
    <property type="entry name" value="Hydantoinase_A"/>
    <property type="match status" value="1"/>
</dbReference>
<comment type="similarity">
    <text evidence="1">Belongs to the oxoprolinase family.</text>
</comment>
<evidence type="ECO:0000313" key="7">
    <source>
        <dbReference type="Proteomes" id="UP001359559"/>
    </source>
</evidence>
<evidence type="ECO:0000259" key="3">
    <source>
        <dbReference type="Pfam" id="PF02538"/>
    </source>
</evidence>
<sequence>MKFAGRCNCALNRMGSVVEGKLRFCIDRGGTFTDVYAEIPGQSDGRVLKLLSVDPLNYDDAPVEGIRRILQEFTGEKIPRSSKIPTGKIEWIRMGTTVATNALLERKGERIAVCVTRGFRDLLQIGNQARPSIFDLTVSKPSNLYEEVVEVEERVQLVQVKEEEEDLGASSSLVKGISGELIRIVKPLNEEALKPVLKALLEKGISCLSVVLMHSYTFPQHEQQVEKLALSLGFRHVSISSALTPMVRAVPRGLTASVDAYLTPVIKEYLSGFISKFDEGLGKLNVLFMQSDGGLAPESSFSGHKAILSGPAGGVVGYSQTLFGLETDKPLIGFDMGGTSTDVSRYAGSYEQVLETQIAGAIIQAPQLDINTVAAGGGSKLKFQFGAFQAGPESVGAHPGPVCYRKGGELAITDANLILGYVIPDYFPSIFGPNEDQPLDVKSTREEFEKLAKQINAYRKNQDPSAKDMTVEEIALGFVDVANETMCRPIRQLTEMKGHETKNHSLACFGGAGPQHACAIARSLGMKEVLIHKYCGILSAYGMGLANVVEEAQEPYSSVYGAESITEASQREAVLLRQVKQKLQNQGFKEENISTETYLNLRYEGTDTAIMVKRQIAEDGTSCDYATEFVRLFQQEYGFKLQNRNILICDIRVRGIGVTNILRPRAIEPVPGSPVVEGYYKVYFGNGWQETPLYKLEKLGYEHMMSGPAIIMNGNSTVIVEPNCRAIVTKYGNIKIEIDSPLSSVKISDKVADVVQLSIFNHRFMGIAEQMGRTLQRTSISTNIKERLDFSCALFDPSGGLVANAPHVPVHLGAMSSTVRWQLNYWGDNLNEGDVLVTNHPSAGGSHLPDITVVTPVFFNGKLVFFVANRGHHAEIGGITPGSMPPFSKSILQEGAAIKAFKLVESGVFQEEGIIKLLQFPNSDGQGNKIPGTRRIQDNLSDLRAQVAANQRGIFLVQELIEQYGLETVQAYMNYVQKNAEEAVREMLKSVGHRISSNSNELVTVEEEDYMDDGSVIHLKLSINSNKGEAVFDFAGTSAEVYGNWNAPEAVTAAAVIYCVRCLVNVDIPLNQGCLAPVKILIPEGSFLSPSDAAAVVGGNVLTSQRITDVIFTAFEACACSQGCMNNFTFGDDTFGYYETIGGGSGAGPTWDGTSGVQCHMTNTRMTDPEIFEQRYPVILHQFGLRENSGGDGFHKGGDGLVREIEFRRPVMVSILSERRVHAPRGLKGGKDGARGANYLVKKDKRKIYLGGKNSVEVLPGETLQILTPGGGGWGSSL</sequence>
<proteinExistence type="inferred from homology"/>
<gene>
    <name evidence="6" type="ORF">RJT34_04187</name>
</gene>
<dbReference type="InterPro" id="IPR008040">
    <property type="entry name" value="Hydant_A_N"/>
</dbReference>
<dbReference type="InterPro" id="IPR002821">
    <property type="entry name" value="Hydantoinase_A"/>
</dbReference>
<dbReference type="GO" id="GO:0017168">
    <property type="term" value="F:5-oxoprolinase (ATP-hydrolyzing) activity"/>
    <property type="evidence" value="ECO:0007669"/>
    <property type="project" value="TreeGrafter"/>
</dbReference>
<dbReference type="InterPro" id="IPR003692">
    <property type="entry name" value="Hydantoinase_B"/>
</dbReference>
<dbReference type="InterPro" id="IPR045079">
    <property type="entry name" value="Oxoprolinase-like"/>
</dbReference>
<dbReference type="AlphaFoldDB" id="A0AAN9KN12"/>
<reference evidence="6 7" key="1">
    <citation type="submission" date="2024-01" db="EMBL/GenBank/DDBJ databases">
        <title>The genomes of 5 underutilized Papilionoideae crops provide insights into root nodulation and disease resistance.</title>
        <authorList>
            <person name="Yuan L."/>
        </authorList>
    </citation>
    <scope>NUCLEOTIDE SEQUENCE [LARGE SCALE GENOMIC DNA]</scope>
    <source>
        <strain evidence="6">LY-2023</strain>
        <tissue evidence="6">Leaf</tissue>
    </source>
</reference>